<dbReference type="EMBL" id="CP007451">
    <property type="protein sequence ID" value="AHW58756.1"/>
    <property type="molecule type" value="Genomic_DNA"/>
</dbReference>
<dbReference type="InterPro" id="IPR017853">
    <property type="entry name" value="GH"/>
</dbReference>
<evidence type="ECO:0000259" key="10">
    <source>
        <dbReference type="Pfam" id="PF16875"/>
    </source>
</evidence>
<evidence type="ECO:0000256" key="4">
    <source>
        <dbReference type="ARBA" id="ARBA00023295"/>
    </source>
</evidence>
<dbReference type="InterPro" id="IPR002252">
    <property type="entry name" value="Glyco_hydro_36"/>
</dbReference>
<dbReference type="GO" id="GO:0016052">
    <property type="term" value="P:carbohydrate catabolic process"/>
    <property type="evidence" value="ECO:0007669"/>
    <property type="project" value="InterPro"/>
</dbReference>
<comment type="catalytic activity">
    <reaction evidence="1 5">
        <text>Hydrolysis of terminal, non-reducing alpha-D-galactose residues in alpha-D-galactosides, including galactose oligosaccharides, galactomannans and galactolipids.</text>
        <dbReference type="EC" id="3.2.1.22"/>
    </reaction>
</comment>
<evidence type="ECO:0000259" key="9">
    <source>
        <dbReference type="Pfam" id="PF16874"/>
    </source>
</evidence>
<dbReference type="Gene3D" id="3.20.20.70">
    <property type="entry name" value="Aldolase class I"/>
    <property type="match status" value="1"/>
</dbReference>
<dbReference type="InterPro" id="IPR038417">
    <property type="entry name" value="Alpga-gal_N_sf"/>
</dbReference>
<reference evidence="11 13" key="1">
    <citation type="submission" date="2014-03" db="EMBL/GenBank/DDBJ databases">
        <title>Complete genome sequence of a deeply braunched marine Bacteroidia bacterium Draconibacterium orientale type strain FH5T.</title>
        <authorList>
            <person name="Li X."/>
            <person name="Wang X."/>
            <person name="Xie Z."/>
            <person name="Du Z."/>
            <person name="Chen G."/>
        </authorList>
    </citation>
    <scope>NUCLEOTIDE SEQUENCE [LARGE SCALE GENOMIC DNA]</scope>
    <source>
        <strain evidence="11 13">FH5</strain>
    </source>
</reference>
<feature type="binding site" evidence="7">
    <location>
        <position position="180"/>
    </location>
    <ligand>
        <name>substrate</name>
    </ligand>
</feature>
<dbReference type="Proteomes" id="UP000023772">
    <property type="component" value="Chromosome"/>
</dbReference>
<feature type="signal peptide" evidence="8">
    <location>
        <begin position="1"/>
        <end position="19"/>
    </location>
</feature>
<feature type="binding site" evidence="7">
    <location>
        <position position="513"/>
    </location>
    <ligand>
        <name>substrate</name>
    </ligand>
</feature>
<evidence type="ECO:0000256" key="3">
    <source>
        <dbReference type="ARBA" id="ARBA00022801"/>
    </source>
</evidence>
<feature type="active site" description="Proton donor" evidence="6">
    <location>
        <position position="535"/>
    </location>
</feature>
<evidence type="ECO:0000256" key="7">
    <source>
        <dbReference type="PIRSR" id="PIRSR005536-2"/>
    </source>
</evidence>
<reference evidence="12 14" key="2">
    <citation type="submission" date="2016-10" db="EMBL/GenBank/DDBJ databases">
        <authorList>
            <person name="de Groot N.N."/>
        </authorList>
    </citation>
    <scope>NUCLEOTIDE SEQUENCE [LARGE SCALE GENOMIC DNA]</scope>
    <source>
        <strain evidence="12 14">DSM 25947</strain>
    </source>
</reference>
<dbReference type="Pfam" id="PF16874">
    <property type="entry name" value="Glyco_hydro_36C"/>
    <property type="match status" value="1"/>
</dbReference>
<dbReference type="Gene3D" id="2.60.40.1180">
    <property type="entry name" value="Golgi alpha-mannosidase II"/>
    <property type="match status" value="1"/>
</dbReference>
<evidence type="ECO:0000256" key="2">
    <source>
        <dbReference type="ARBA" id="ARBA00012755"/>
    </source>
</evidence>
<dbReference type="PANTHER" id="PTHR43053:SF3">
    <property type="entry name" value="ALPHA-GALACTOSIDASE C-RELATED"/>
    <property type="match status" value="1"/>
</dbReference>
<evidence type="ECO:0000256" key="6">
    <source>
        <dbReference type="PIRSR" id="PIRSR005536-1"/>
    </source>
</evidence>
<dbReference type="RefSeq" id="WP_038554964.1">
    <property type="nucleotide sequence ID" value="NZ_FOHT01000046.1"/>
</dbReference>
<feature type="binding site" evidence="7">
    <location>
        <position position="427"/>
    </location>
    <ligand>
        <name>substrate</name>
    </ligand>
</feature>
<accession>X5DWX4</accession>
<keyword evidence="8" id="KW-0732">Signal</keyword>
<comment type="similarity">
    <text evidence="5">Belongs to the glycosyl hydrolase.</text>
</comment>
<dbReference type="CDD" id="cd14791">
    <property type="entry name" value="GH36"/>
    <property type="match status" value="1"/>
</dbReference>
<keyword evidence="13" id="KW-1185">Reference proteome</keyword>
<dbReference type="InterPro" id="IPR031704">
    <property type="entry name" value="Glyco_hydro_36_N"/>
</dbReference>
<feature type="binding site" evidence="7">
    <location>
        <begin position="347"/>
        <end position="348"/>
    </location>
    <ligand>
        <name>substrate</name>
    </ligand>
</feature>
<dbReference type="PANTHER" id="PTHR43053">
    <property type="entry name" value="GLYCOSIDASE FAMILY 31"/>
    <property type="match status" value="1"/>
</dbReference>
<feature type="domain" description="Glycosyl hydrolase family 36 C-terminal" evidence="9">
    <location>
        <begin position="637"/>
        <end position="723"/>
    </location>
</feature>
<feature type="binding site" evidence="7">
    <location>
        <begin position="463"/>
        <end position="467"/>
    </location>
    <ligand>
        <name>substrate</name>
    </ligand>
</feature>
<feature type="binding site" evidence="7">
    <location>
        <position position="535"/>
    </location>
    <ligand>
        <name>substrate</name>
    </ligand>
</feature>
<dbReference type="Pfam" id="PF02065">
    <property type="entry name" value="Melibiase"/>
    <property type="match status" value="1"/>
</dbReference>
<dbReference type="InterPro" id="IPR013785">
    <property type="entry name" value="Aldolase_TIM"/>
</dbReference>
<dbReference type="InterPro" id="IPR031705">
    <property type="entry name" value="Glyco_hydro_36_C"/>
</dbReference>
<evidence type="ECO:0000313" key="11">
    <source>
        <dbReference type="EMBL" id="AHW58756.1"/>
    </source>
</evidence>
<evidence type="ECO:0000313" key="14">
    <source>
        <dbReference type="Proteomes" id="UP000181981"/>
    </source>
</evidence>
<dbReference type="Pfam" id="PF16875">
    <property type="entry name" value="Glyco_hydro_36N"/>
    <property type="match status" value="1"/>
</dbReference>
<feature type="chain" id="PRO_5010515226" description="Alpha-galactosidase" evidence="8">
    <location>
        <begin position="20"/>
        <end position="727"/>
    </location>
</feature>
<dbReference type="STRING" id="1168034.FH5T_01990"/>
<evidence type="ECO:0000313" key="13">
    <source>
        <dbReference type="Proteomes" id="UP000023772"/>
    </source>
</evidence>
<dbReference type="HOGENOM" id="CLU_009640_2_2_10"/>
<protein>
    <recommendedName>
        <fullName evidence="2 5">Alpha-galactosidase</fullName>
        <ecNumber evidence="2 5">3.2.1.22</ecNumber>
    </recommendedName>
</protein>
<dbReference type="PRINTS" id="PR00743">
    <property type="entry name" value="GLHYDRLASE36"/>
</dbReference>
<dbReference type="GO" id="GO:0004557">
    <property type="term" value="F:alpha-galactosidase activity"/>
    <property type="evidence" value="ECO:0007669"/>
    <property type="project" value="UniProtKB-UniRule"/>
</dbReference>
<dbReference type="eggNOG" id="COG3345">
    <property type="taxonomic scope" value="Bacteria"/>
</dbReference>
<evidence type="ECO:0000256" key="5">
    <source>
        <dbReference type="PIRNR" id="PIRNR005536"/>
    </source>
</evidence>
<dbReference type="Proteomes" id="UP000181981">
    <property type="component" value="Unassembled WGS sequence"/>
</dbReference>
<dbReference type="KEGG" id="dori:FH5T_01990"/>
<evidence type="ECO:0000256" key="8">
    <source>
        <dbReference type="SAM" id="SignalP"/>
    </source>
</evidence>
<proteinExistence type="inferred from homology"/>
<dbReference type="SUPFAM" id="SSF51445">
    <property type="entry name" value="(Trans)glycosidases"/>
    <property type="match status" value="1"/>
</dbReference>
<feature type="active site" description="Nucleophile" evidence="6">
    <location>
        <position position="465"/>
    </location>
</feature>
<keyword evidence="3 5" id="KW-0378">Hydrolase</keyword>
<evidence type="ECO:0000256" key="1">
    <source>
        <dbReference type="ARBA" id="ARBA00001255"/>
    </source>
</evidence>
<sequence>MKKIQLLALGLLLSVVMFAAEGDLLISTKNTSLVLSARVGEELQFIYYGEKISLNEVSQIYDTGVAANRPAYPVFGIECSSEAALQVQHADGNLSLDMVISDINERESDKATFTEITMNDKIYPFEIKVVYKSYKNSDIIETWSEIMHNEKGDVKLQQFASAYLPIRKNDVWISHLYGSWANESRVVTEPLQPGMKVIKNKDGVRNSHTDHAEVMISLNGKPQEQEGQVIGAALCWGGNFRLRFDTDDSNYHSFFAGINEDASEYILEANEVFVTPELALTYSNDGLGGVSRNFHEWARNGKIHGGKQKRDILLNSWEGVYFDISEQGMEQMMEDIADMGGELFVMDDGWFGNKYQRNSDNSSLGDWVVDKNKLPNGIDALVQSSEKNDIKFGIWVEPEMTNTVSELYEKHPDWIICQPNREPRPGRGGTQLVLDLSNPQVQDFIYTTIDNLMTRNPDIAYIKWDANMNIANYGSSYLPAGKQSHLYIDYHRGFRKIMERIRAKYPDLVIQACASGGGRANYGVLPNFDEFWVSDNTEALQRIYMQWGVSYFYPAVAMASHVGSSPNHQTGRIMPLKFRFDVAMTGRLGMEMQPKDMTNEEKDFSREAINTYKEIRQVIQQGDLYRLISPYDDKGVASLMYCTPEKDRAVFFAFKTEHYHGQVIPRFRMSGLDKNKRYRIVEINKEDKETLSIEGKVFRGNLLMELGIELPLADEYSSRVLQLYEMN</sequence>
<keyword evidence="4 5" id="KW-0326">Glycosidase</keyword>
<dbReference type="PIRSF" id="PIRSF005536">
    <property type="entry name" value="Agal"/>
    <property type="match status" value="1"/>
</dbReference>
<dbReference type="EMBL" id="FOHT01000046">
    <property type="protein sequence ID" value="SEU10900.1"/>
    <property type="molecule type" value="Genomic_DNA"/>
</dbReference>
<evidence type="ECO:0000313" key="12">
    <source>
        <dbReference type="EMBL" id="SEU10900.1"/>
    </source>
</evidence>
<dbReference type="AlphaFoldDB" id="X5DWX4"/>
<organism evidence="12 14">
    <name type="scientific">Draconibacterium orientale</name>
    <dbReference type="NCBI Taxonomy" id="1168034"/>
    <lineage>
        <taxon>Bacteria</taxon>
        <taxon>Pseudomonadati</taxon>
        <taxon>Bacteroidota</taxon>
        <taxon>Bacteroidia</taxon>
        <taxon>Marinilabiliales</taxon>
        <taxon>Prolixibacteraceae</taxon>
        <taxon>Draconibacterium</taxon>
    </lineage>
</organism>
<dbReference type="InterPro" id="IPR013780">
    <property type="entry name" value="Glyco_hydro_b"/>
</dbReference>
<dbReference type="FunFam" id="3.20.20.70:FF:000118">
    <property type="entry name" value="Alpha-galactosidase"/>
    <property type="match status" value="1"/>
</dbReference>
<dbReference type="EC" id="3.2.1.22" evidence="2 5"/>
<feature type="domain" description="Glycosyl hydrolase family 36 N-terminal" evidence="10">
    <location>
        <begin position="42"/>
        <end position="267"/>
    </location>
</feature>
<dbReference type="OrthoDB" id="9758822at2"/>
<gene>
    <name evidence="11" type="ORF">FH5T_01990</name>
    <name evidence="12" type="ORF">SAMN05444285_14610</name>
</gene>
<dbReference type="Gene3D" id="2.70.98.60">
    <property type="entry name" value="alpha-galactosidase from lactobacil brevis"/>
    <property type="match status" value="1"/>
</dbReference>
<dbReference type="InterPro" id="IPR050985">
    <property type="entry name" value="Alpha-glycosidase_related"/>
</dbReference>
<name>X5DWX4_9BACT</name>